<name>A0AA48RF04_9ZZZZ</name>
<organism evidence="1">
    <name type="scientific">freshwater sediment metagenome</name>
    <dbReference type="NCBI Taxonomy" id="556182"/>
    <lineage>
        <taxon>unclassified sequences</taxon>
        <taxon>metagenomes</taxon>
        <taxon>ecological metagenomes</taxon>
    </lineage>
</organism>
<sequence length="92" mass="10762">MFHNDRLRIYSLAQARPGAICRTRVYVSVGLRLRVQIGHSHEKNSRLRLTHTNIWVNLKAGRPESEIYFFLPRRSNLLVRTKHGRASGYPCF</sequence>
<evidence type="ECO:0000313" key="1">
    <source>
        <dbReference type="EMBL" id="CAJ0888647.1"/>
    </source>
</evidence>
<dbReference type="AlphaFoldDB" id="A0AA48RF04"/>
<proteinExistence type="predicted"/>
<gene>
    <name evidence="1" type="ORF">AMST5_03895</name>
</gene>
<accession>A0AA48RF04</accession>
<dbReference type="EMBL" id="OY288114">
    <property type="protein sequence ID" value="CAJ0888647.1"/>
    <property type="molecule type" value="Genomic_DNA"/>
</dbReference>
<protein>
    <submittedName>
        <fullName evidence="1">Uncharacterized protein</fullName>
    </submittedName>
</protein>
<reference evidence="1" key="1">
    <citation type="submission" date="2023-07" db="EMBL/GenBank/DDBJ databases">
        <authorList>
            <person name="Pelsma A.J. K."/>
        </authorList>
    </citation>
    <scope>NUCLEOTIDE SEQUENCE</scope>
</reference>